<feature type="region of interest" description="Disordered" evidence="7">
    <location>
        <begin position="269"/>
        <end position="316"/>
    </location>
</feature>
<dbReference type="InterPro" id="IPR047394">
    <property type="entry name" value="FH_FOXK1"/>
</dbReference>
<dbReference type="GO" id="GO:0005634">
    <property type="term" value="C:nucleus"/>
    <property type="evidence" value="ECO:0007669"/>
    <property type="project" value="UniProtKB-SubCell"/>
</dbReference>
<dbReference type="FunFam" id="1.10.10.10:FF:000030">
    <property type="entry name" value="Forkhead box protein K2"/>
    <property type="match status" value="1"/>
</dbReference>
<keyword evidence="5 6" id="KW-0539">Nucleus</keyword>
<evidence type="ECO:0000256" key="1">
    <source>
        <dbReference type="ARBA" id="ARBA00004123"/>
    </source>
</evidence>
<dbReference type="CDD" id="cd20054">
    <property type="entry name" value="FH_FOXK1"/>
    <property type="match status" value="1"/>
</dbReference>
<dbReference type="InterPro" id="IPR036390">
    <property type="entry name" value="WH_DNA-bd_sf"/>
</dbReference>
<dbReference type="PANTHER" id="PTHR45881">
    <property type="entry name" value="CHECKPOINT SUPPRESSOR 1-LIKE, ISOFORM A-RELATED"/>
    <property type="match status" value="1"/>
</dbReference>
<dbReference type="GO" id="GO:0006357">
    <property type="term" value="P:regulation of transcription by RNA polymerase II"/>
    <property type="evidence" value="ECO:0007669"/>
    <property type="project" value="UniProtKB-ARBA"/>
</dbReference>
<dbReference type="Ensembl" id="ENSSSCT00015003432.1">
    <property type="protein sequence ID" value="ENSSSCP00015001155.1"/>
    <property type="gene ID" value="ENSSSCG00015002750.1"/>
</dbReference>
<comment type="subcellular location">
    <subcellularLocation>
        <location evidence="1 6">Nucleus</location>
    </subcellularLocation>
</comment>
<feature type="compositionally biased region" description="Polar residues" evidence="7">
    <location>
        <begin position="595"/>
        <end position="613"/>
    </location>
</feature>
<evidence type="ECO:0000313" key="10">
    <source>
        <dbReference type="Proteomes" id="UP000694726"/>
    </source>
</evidence>
<keyword evidence="4" id="KW-0804">Transcription</keyword>
<dbReference type="AlphaFoldDB" id="A0A8D0MBV6"/>
<evidence type="ECO:0000256" key="3">
    <source>
        <dbReference type="ARBA" id="ARBA00023125"/>
    </source>
</evidence>
<dbReference type="InterPro" id="IPR036388">
    <property type="entry name" value="WH-like_DNA-bd_sf"/>
</dbReference>
<dbReference type="InterPro" id="IPR018122">
    <property type="entry name" value="TF_fork_head_CS_1"/>
</dbReference>
<reference evidence="9" key="1">
    <citation type="submission" date="2025-08" db="UniProtKB">
        <authorList>
            <consortium name="Ensembl"/>
        </authorList>
    </citation>
    <scope>IDENTIFICATION</scope>
</reference>
<evidence type="ECO:0000259" key="8">
    <source>
        <dbReference type="PROSITE" id="PS50039"/>
    </source>
</evidence>
<protein>
    <recommendedName>
        <fullName evidence="8">Fork-head domain-containing protein</fullName>
    </recommendedName>
</protein>
<evidence type="ECO:0000256" key="2">
    <source>
        <dbReference type="ARBA" id="ARBA00023015"/>
    </source>
</evidence>
<dbReference type="PANTHER" id="PTHR45881:SF4">
    <property type="entry name" value="FORKHEAD BOX PROTEIN K1"/>
    <property type="match status" value="1"/>
</dbReference>
<evidence type="ECO:0000256" key="7">
    <source>
        <dbReference type="SAM" id="MobiDB-lite"/>
    </source>
</evidence>
<keyword evidence="3 6" id="KW-0238">DNA-binding</keyword>
<dbReference type="InterPro" id="IPR030456">
    <property type="entry name" value="TF_fork_head_CS_2"/>
</dbReference>
<dbReference type="PROSITE" id="PS50039">
    <property type="entry name" value="FORK_HEAD_3"/>
    <property type="match status" value="1"/>
</dbReference>
<dbReference type="SMART" id="SM00339">
    <property type="entry name" value="FH"/>
    <property type="match status" value="1"/>
</dbReference>
<feature type="region of interest" description="Disordered" evidence="7">
    <location>
        <begin position="572"/>
        <end position="613"/>
    </location>
</feature>
<dbReference type="Proteomes" id="UP000694726">
    <property type="component" value="Unplaced"/>
</dbReference>
<dbReference type="Pfam" id="PF00250">
    <property type="entry name" value="Forkhead"/>
    <property type="match status" value="1"/>
</dbReference>
<dbReference type="GO" id="GO:0043565">
    <property type="term" value="F:sequence-specific DNA binding"/>
    <property type="evidence" value="ECO:0007669"/>
    <property type="project" value="InterPro"/>
</dbReference>
<evidence type="ECO:0000256" key="6">
    <source>
        <dbReference type="PROSITE-ProRule" id="PRU00089"/>
    </source>
</evidence>
<feature type="DNA-binding region" description="Fork-head" evidence="6">
    <location>
        <begin position="170"/>
        <end position="265"/>
    </location>
</feature>
<keyword evidence="2" id="KW-0805">Transcription regulation</keyword>
<name>A0A8D0MBV6_PIG</name>
<evidence type="ECO:0000256" key="5">
    <source>
        <dbReference type="ARBA" id="ARBA00023242"/>
    </source>
</evidence>
<dbReference type="PROSITE" id="PS00658">
    <property type="entry name" value="FORK_HEAD_2"/>
    <property type="match status" value="1"/>
</dbReference>
<accession>A0A8D0MBV6</accession>
<dbReference type="PROSITE" id="PS00657">
    <property type="entry name" value="FORK_HEAD_1"/>
    <property type="match status" value="1"/>
</dbReference>
<dbReference type="SUPFAM" id="SSF46785">
    <property type="entry name" value="Winged helix' DNA-binding domain"/>
    <property type="match status" value="1"/>
</dbReference>
<evidence type="ECO:0000313" key="9">
    <source>
        <dbReference type="Ensembl" id="ENSSSCP00015001155.1"/>
    </source>
</evidence>
<feature type="compositionally biased region" description="Low complexity" evidence="7">
    <location>
        <begin position="572"/>
        <end position="583"/>
    </location>
</feature>
<feature type="domain" description="Fork-head" evidence="8">
    <location>
        <begin position="170"/>
        <end position="265"/>
    </location>
</feature>
<dbReference type="InterPro" id="IPR001766">
    <property type="entry name" value="Fork_head_dom"/>
</dbReference>
<dbReference type="GO" id="GO:0003700">
    <property type="term" value="F:DNA-binding transcription factor activity"/>
    <property type="evidence" value="ECO:0007669"/>
    <property type="project" value="InterPro"/>
</dbReference>
<evidence type="ECO:0000256" key="4">
    <source>
        <dbReference type="ARBA" id="ARBA00023163"/>
    </source>
</evidence>
<sequence>HRQPLAANPQLGRQKAGWANRAHFRRRHFQDPLPRGPGSLPGPHALLSSHCRCTLRFPSTAIKIQFTSLYHQEEAPASPLRPLYPQISPLKIHIPEPDLRSLVSPVPSPTGTISVPNSCPASPRGAGSSGYRFVQNVTSDLQLAAEFAAKAASEQQAEASGGDSPKDESKPPYSYAQLIVQAISSAQDRQLTLSGIYAHITKHYPYYRTADKGWQNSIRHNLSLNRYFIKVPRSQEEPGKGSFWRIDPASEAKLVEQAFRKRRQRGTCFRTPFGPLSSRSAPASPTHPGLMSPRSSGLQTPECLSREGSPIPHDPDFGSKLASVPEYRYSQSAPGSPVSAQPVIMAVPPRPPSLVAKPVAYMPASIVTAQQPAGHAIHVVQQAPPVTMLRVVTTSASSANGYILASQASAGATHEAAGTAVLDLGSEARGLEEKPTIAFATIPAASRVIQTVASQMAPGVPGHTVTILQPATPVTIGQHHLPVRAVTQNGKHAVPTNSLAGNAYALTSPLQLLAAQASSSTPVVVTRVCEVGPEEPAAAAAAKQEDERVSWALASGAGTAVSTLDGLSVSHPAASTPTAPAAPGLVCGTHGESPGSPQTRTPRRCQQSCPVDA</sequence>
<proteinExistence type="predicted"/>
<dbReference type="Gene3D" id="1.10.10.10">
    <property type="entry name" value="Winged helix-like DNA-binding domain superfamily/Winged helix DNA-binding domain"/>
    <property type="match status" value="1"/>
</dbReference>
<dbReference type="PRINTS" id="PR00053">
    <property type="entry name" value="FORKHEAD"/>
</dbReference>
<organism evidence="9 10">
    <name type="scientific">Sus scrofa</name>
    <name type="common">Pig</name>
    <dbReference type="NCBI Taxonomy" id="9823"/>
    <lineage>
        <taxon>Eukaryota</taxon>
        <taxon>Metazoa</taxon>
        <taxon>Chordata</taxon>
        <taxon>Craniata</taxon>
        <taxon>Vertebrata</taxon>
        <taxon>Euteleostomi</taxon>
        <taxon>Mammalia</taxon>
        <taxon>Eutheria</taxon>
        <taxon>Laurasiatheria</taxon>
        <taxon>Artiodactyla</taxon>
        <taxon>Suina</taxon>
        <taxon>Suidae</taxon>
        <taxon>Sus</taxon>
    </lineage>
</organism>